<dbReference type="InterPro" id="IPR011990">
    <property type="entry name" value="TPR-like_helical_dom_sf"/>
</dbReference>
<dbReference type="Pfam" id="PF13424">
    <property type="entry name" value="TPR_12"/>
    <property type="match status" value="2"/>
</dbReference>
<keyword evidence="8" id="KW-0505">Motor protein</keyword>
<dbReference type="PANTHER" id="PTHR45783">
    <property type="entry name" value="KINESIN LIGHT CHAIN"/>
    <property type="match status" value="1"/>
</dbReference>
<dbReference type="InterPro" id="IPR002151">
    <property type="entry name" value="Kinesin_light"/>
</dbReference>
<keyword evidence="5" id="KW-0677">Repeat</keyword>
<dbReference type="PROSITE" id="PS50005">
    <property type="entry name" value="TPR"/>
    <property type="match status" value="2"/>
</dbReference>
<dbReference type="GO" id="GO:0005874">
    <property type="term" value="C:microtubule"/>
    <property type="evidence" value="ECO:0007669"/>
    <property type="project" value="UniProtKB-KW"/>
</dbReference>
<evidence type="ECO:0000256" key="1">
    <source>
        <dbReference type="ARBA" id="ARBA00004245"/>
    </source>
</evidence>
<feature type="repeat" description="TPR" evidence="10">
    <location>
        <begin position="734"/>
        <end position="767"/>
    </location>
</feature>
<proteinExistence type="inferred from homology"/>
<protein>
    <submittedName>
        <fullName evidence="11">Tetratricopeptide repeat protein</fullName>
    </submittedName>
</protein>
<dbReference type="SUPFAM" id="SSF52540">
    <property type="entry name" value="P-loop containing nucleoside triphosphate hydrolases"/>
    <property type="match status" value="1"/>
</dbReference>
<dbReference type="EMBL" id="JAZBJZ010000125">
    <property type="protein sequence ID" value="MEE3719319.1"/>
    <property type="molecule type" value="Genomic_DNA"/>
</dbReference>
<evidence type="ECO:0000256" key="9">
    <source>
        <dbReference type="ARBA" id="ARBA00023212"/>
    </source>
</evidence>
<dbReference type="AlphaFoldDB" id="A0AAW9PV56"/>
<evidence type="ECO:0000256" key="7">
    <source>
        <dbReference type="ARBA" id="ARBA00023054"/>
    </source>
</evidence>
<comment type="similarity">
    <text evidence="2">Belongs to the kinesin light chain family.</text>
</comment>
<name>A0AAW9PV56_9CYAN</name>
<dbReference type="GO" id="GO:0043531">
    <property type="term" value="F:ADP binding"/>
    <property type="evidence" value="ECO:0007669"/>
    <property type="project" value="InterPro"/>
</dbReference>
<gene>
    <name evidence="11" type="ORF">V2H45_21480</name>
</gene>
<evidence type="ECO:0000256" key="6">
    <source>
        <dbReference type="ARBA" id="ARBA00022803"/>
    </source>
</evidence>
<reference evidence="11" key="1">
    <citation type="submission" date="2024-01" db="EMBL/GenBank/DDBJ databases">
        <title>Bank of Algae and Cyanobacteria of the Azores (BACA) strain genomes.</title>
        <authorList>
            <person name="Luz R."/>
            <person name="Cordeiro R."/>
            <person name="Fonseca A."/>
            <person name="Goncalves V."/>
        </authorList>
    </citation>
    <scope>NUCLEOTIDE SEQUENCE</scope>
    <source>
        <strain evidence="11">BACA0141</strain>
    </source>
</reference>
<comment type="caution">
    <text evidence="11">The sequence shown here is derived from an EMBL/GenBank/DDBJ whole genome shotgun (WGS) entry which is preliminary data.</text>
</comment>
<feature type="repeat" description="TPR" evidence="10">
    <location>
        <begin position="524"/>
        <end position="557"/>
    </location>
</feature>
<keyword evidence="12" id="KW-1185">Reference proteome</keyword>
<dbReference type="Proteomes" id="UP001333818">
    <property type="component" value="Unassembled WGS sequence"/>
</dbReference>
<dbReference type="Pfam" id="PF13374">
    <property type="entry name" value="TPR_10"/>
    <property type="match status" value="3"/>
</dbReference>
<keyword evidence="9" id="KW-0206">Cytoskeleton</keyword>
<dbReference type="SUPFAM" id="SSF48452">
    <property type="entry name" value="TPR-like"/>
    <property type="match status" value="2"/>
</dbReference>
<evidence type="ECO:0000313" key="11">
    <source>
        <dbReference type="EMBL" id="MEE3719319.1"/>
    </source>
</evidence>
<evidence type="ECO:0000256" key="2">
    <source>
        <dbReference type="ARBA" id="ARBA00009622"/>
    </source>
</evidence>
<evidence type="ECO:0000256" key="5">
    <source>
        <dbReference type="ARBA" id="ARBA00022737"/>
    </source>
</evidence>
<evidence type="ECO:0000256" key="3">
    <source>
        <dbReference type="ARBA" id="ARBA00022490"/>
    </source>
</evidence>
<evidence type="ECO:0000256" key="8">
    <source>
        <dbReference type="ARBA" id="ARBA00023175"/>
    </source>
</evidence>
<accession>A0AAW9PV56</accession>
<evidence type="ECO:0000256" key="10">
    <source>
        <dbReference type="PROSITE-ProRule" id="PRU00339"/>
    </source>
</evidence>
<keyword evidence="6 10" id="KW-0802">TPR repeat</keyword>
<organism evidence="11 12">
    <name type="scientific">Tumidithrix elongata BACA0141</name>
    <dbReference type="NCBI Taxonomy" id="2716417"/>
    <lineage>
        <taxon>Bacteria</taxon>
        <taxon>Bacillati</taxon>
        <taxon>Cyanobacteriota</taxon>
        <taxon>Cyanophyceae</taxon>
        <taxon>Pseudanabaenales</taxon>
        <taxon>Pseudanabaenaceae</taxon>
        <taxon>Tumidithrix</taxon>
        <taxon>Tumidithrix elongata</taxon>
    </lineage>
</organism>
<dbReference type="GO" id="GO:0019894">
    <property type="term" value="F:kinesin binding"/>
    <property type="evidence" value="ECO:0007669"/>
    <property type="project" value="TreeGrafter"/>
</dbReference>
<dbReference type="Gene3D" id="3.40.50.300">
    <property type="entry name" value="P-loop containing nucleotide triphosphate hydrolases"/>
    <property type="match status" value="1"/>
</dbReference>
<dbReference type="RefSeq" id="WP_330485756.1">
    <property type="nucleotide sequence ID" value="NZ_JAZBJZ010000125.1"/>
</dbReference>
<dbReference type="SMART" id="SM00028">
    <property type="entry name" value="TPR"/>
    <property type="match status" value="8"/>
</dbReference>
<dbReference type="GO" id="GO:0005737">
    <property type="term" value="C:cytoplasm"/>
    <property type="evidence" value="ECO:0007669"/>
    <property type="project" value="TreeGrafter"/>
</dbReference>
<dbReference type="GO" id="GO:0007018">
    <property type="term" value="P:microtubule-based movement"/>
    <property type="evidence" value="ECO:0007669"/>
    <property type="project" value="TreeGrafter"/>
</dbReference>
<dbReference type="GO" id="GO:0005871">
    <property type="term" value="C:kinesin complex"/>
    <property type="evidence" value="ECO:0007669"/>
    <property type="project" value="InterPro"/>
</dbReference>
<evidence type="ECO:0000256" key="4">
    <source>
        <dbReference type="ARBA" id="ARBA00022701"/>
    </source>
</evidence>
<keyword evidence="7" id="KW-0175">Coiled coil</keyword>
<keyword evidence="4" id="KW-0493">Microtubule</keyword>
<dbReference type="InterPro" id="IPR019734">
    <property type="entry name" value="TPR_rpt"/>
</dbReference>
<dbReference type="InterPro" id="IPR027417">
    <property type="entry name" value="P-loop_NTPase"/>
</dbReference>
<dbReference type="Gene3D" id="1.25.40.10">
    <property type="entry name" value="Tetratricopeptide repeat domain"/>
    <property type="match status" value="2"/>
</dbReference>
<dbReference type="PANTHER" id="PTHR45783:SF3">
    <property type="entry name" value="KINESIN LIGHT CHAIN"/>
    <property type="match status" value="1"/>
</dbReference>
<sequence length="798" mass="90332">MGNSEVNIDQDGSGNTQNNTFNYNQILQEAKRLGIPLNLPPTNVMFFAGREDDLGQVHGLLQQNQRVAVSAYVKGMGGVGKTELVIQYALRYILTDYRGGICWLQANSDLAIQLRDFVRVQLDRAFPDDLDTVEKLAAYCWRCLTEHLSADSETKAQPKKMLVILDDVKDYETLKPYLPPMGGAFTVLATTRLELGGTQQQYRLDVLEISAAEALLRSFLPTDDPRRTSSEITDLCEWLGRLPLAIELVGRYLARKRDLSIVEMLKRLKEKKLLQDALTDLQRRGLQEMTAKLNVIAAFDLSWQELSEGAQQVAAVLSLFALAPVAWQWVESAMSEVDAEELENYRDDELLNLHLLEREGQGMYQLHQLLREYFQFQLQQHPEWSRLRQQVVGALLTIAKQIPQTPTLKDIAEATTVIPHLEMVSREMLGDIPNPEEDLGWAFTSIARFYQGQGLYRLAEDPWQRRLTSVSEILGTDHPDVATSLNNLAELYKSQGLYSTAEPLYLRSLEIWERQLGADHLLVSTSLNNLAQLYYSQGKYVEAEPHYLRSLEICERALGTNHPEVATILNNLAQLFDSQGKYAKAESLFLRSLEIWERQLGDDHPLVATILNNLAAHYKSQGKYADAELLYLRSLEIRERQLGADHSDVATSLNNLAELYKSQGKYADAEPLHLRSLEIWERFLGADHPNVATNLNNLAGLYQLRGKYVEAEPHYLRSLEICERVLGADHPDVATSLNNFAGLYDLQGKYAEAESLYQRALQICEQVLGVAHPSTMTVRANYAQCLKKWASHSKSRLP</sequence>
<evidence type="ECO:0000313" key="12">
    <source>
        <dbReference type="Proteomes" id="UP001333818"/>
    </source>
</evidence>
<comment type="subcellular location">
    <subcellularLocation>
        <location evidence="1">Cytoplasm</location>
        <location evidence="1">Cytoskeleton</location>
    </subcellularLocation>
</comment>
<dbReference type="PRINTS" id="PR00381">
    <property type="entry name" value="KINESINLIGHT"/>
</dbReference>
<keyword evidence="3" id="KW-0963">Cytoplasm</keyword>